<feature type="compositionally biased region" description="Polar residues" evidence="1">
    <location>
        <begin position="1"/>
        <end position="15"/>
    </location>
</feature>
<protein>
    <submittedName>
        <fullName evidence="2">Uncharacterized protein</fullName>
    </submittedName>
</protein>
<feature type="compositionally biased region" description="Low complexity" evidence="1">
    <location>
        <begin position="20"/>
        <end position="29"/>
    </location>
</feature>
<evidence type="ECO:0000313" key="2">
    <source>
        <dbReference type="EMBL" id="MBF4631255.1"/>
    </source>
</evidence>
<gene>
    <name evidence="2" type="ORF">ITJ42_08505</name>
</gene>
<accession>A0A8I0SD94</accession>
<sequence>MTTARTAGSYVSSPTALRAPGTYTGTTPGASLPGAYAGRAPAVVGTYTASALAPLRAHRALRAGRRATLRSAVGGRPATSPVRLPVAG</sequence>
<evidence type="ECO:0000313" key="3">
    <source>
        <dbReference type="Proteomes" id="UP000634579"/>
    </source>
</evidence>
<dbReference type="Proteomes" id="UP000634579">
    <property type="component" value="Unassembled WGS sequence"/>
</dbReference>
<proteinExistence type="predicted"/>
<dbReference type="RefSeq" id="WP_194675102.1">
    <property type="nucleotide sequence ID" value="NZ_JADKRP010000001.1"/>
</dbReference>
<dbReference type="EMBL" id="JADKRP010000001">
    <property type="protein sequence ID" value="MBF4631255.1"/>
    <property type="molecule type" value="Genomic_DNA"/>
</dbReference>
<evidence type="ECO:0000256" key="1">
    <source>
        <dbReference type="SAM" id="MobiDB-lite"/>
    </source>
</evidence>
<organism evidence="2 3">
    <name type="scientific">Clavibacter phaseoli</name>
    <dbReference type="NCBI Taxonomy" id="1734031"/>
    <lineage>
        <taxon>Bacteria</taxon>
        <taxon>Bacillati</taxon>
        <taxon>Actinomycetota</taxon>
        <taxon>Actinomycetes</taxon>
        <taxon>Micrococcales</taxon>
        <taxon>Microbacteriaceae</taxon>
        <taxon>Clavibacter</taxon>
    </lineage>
</organism>
<keyword evidence="3" id="KW-1185">Reference proteome</keyword>
<comment type="caution">
    <text evidence="2">The sequence shown here is derived from an EMBL/GenBank/DDBJ whole genome shotgun (WGS) entry which is preliminary data.</text>
</comment>
<reference evidence="2 3" key="1">
    <citation type="submission" date="2020-10" db="EMBL/GenBank/DDBJ databases">
        <title>Draft genome sequences of plant-associated actinobacteria.</title>
        <authorList>
            <person name="Tarlachkov S.V."/>
            <person name="Starodumova I.P."/>
            <person name="Dorofeeva L.V."/>
            <person name="Prisyazhnaya N.V."/>
            <person name="Roubtsova T.V."/>
            <person name="Chizhov V.N."/>
            <person name="Nadler S.A."/>
            <person name="Subbotin S.A."/>
            <person name="Evtushenko L.I."/>
        </authorList>
    </citation>
    <scope>NUCLEOTIDE SEQUENCE [LARGE SCALE GENOMIC DNA]</scope>
    <source>
        <strain evidence="2 3">VKM Ac-2886</strain>
    </source>
</reference>
<dbReference type="AlphaFoldDB" id="A0A8I0SD94"/>
<feature type="region of interest" description="Disordered" evidence="1">
    <location>
        <begin position="1"/>
        <end position="32"/>
    </location>
</feature>
<name>A0A8I0SD94_9MICO</name>